<name>A0ACD3ZJ31_FUSSC</name>
<accession>A0ACD3ZJ31</accession>
<evidence type="ECO:0000313" key="1">
    <source>
        <dbReference type="EMBL" id="UPL01310.1"/>
    </source>
</evidence>
<evidence type="ECO:0000313" key="2">
    <source>
        <dbReference type="Proteomes" id="UP000830768"/>
    </source>
</evidence>
<gene>
    <name evidence="1" type="ORF">LCI18_012244</name>
</gene>
<dbReference type="EMBL" id="CP090038">
    <property type="protein sequence ID" value="UPL01310.1"/>
    <property type="molecule type" value="Genomic_DNA"/>
</dbReference>
<organism evidence="1 2">
    <name type="scientific">Fusarium solani subsp. cucurbitae</name>
    <name type="common">Neocosmosporum cucurbitae</name>
    <dbReference type="NCBI Taxonomy" id="2747967"/>
    <lineage>
        <taxon>Eukaryota</taxon>
        <taxon>Fungi</taxon>
        <taxon>Dikarya</taxon>
        <taxon>Ascomycota</taxon>
        <taxon>Pezizomycotina</taxon>
        <taxon>Sordariomycetes</taxon>
        <taxon>Hypocreomycetidae</taxon>
        <taxon>Hypocreales</taxon>
        <taxon>Nectriaceae</taxon>
        <taxon>Fusarium</taxon>
        <taxon>Fusarium solani species complex</taxon>
    </lineage>
</organism>
<protein>
    <submittedName>
        <fullName evidence="1">Uncharacterized protein</fullName>
    </submittedName>
</protein>
<reference evidence="1" key="1">
    <citation type="submission" date="2021-11" db="EMBL/GenBank/DDBJ databases">
        <title>Fusarium solani-melongenae Genome sequencing and assembly.</title>
        <authorList>
            <person name="Xie S."/>
            <person name="Huang L."/>
            <person name="Zhang X."/>
        </authorList>
    </citation>
    <scope>NUCLEOTIDE SEQUENCE</scope>
    <source>
        <strain evidence="1">CRI 24-3</strain>
    </source>
</reference>
<sequence length="1236" mass="137572">MDIRASGDDLWSAAIQTLGHELTSQIDFAQDSKEKTLDEVLAVTEQARKRSVDKSWSFKRKNGEVVFVRDLLAKAAKWVNHFKVVGDIAVQYDPAHAALPWAGVRFLLNVAVGDLNTYNSVLERTVDIAETICRNAIVERLLKDFQSQTAEEINRALVKLYASILAYLVKAKSYYEQNSLKRVLKHGVLASSDLESAFIAISEAQKHVDRCATNFGLSVTINIDKILCLHHKDQLESHAELKRMLKDFDAPIKRWDEALHNITDQLHRERRNRILRWMSDEPYEKHHVQARSEVLEGTGKWLLHDRTFLRWKNESASSILWLHGIPGSGKSKLTSIVVEDALEAFQQKQAPAPAYFYCSRNTAEPNRSDPSKIVASIARQLSTPATGGPLLDAAIEVYKRREEKAFASGPLRLDESKDLTLKLLKQYEDATMTIVIDALDECNPATRGDLLDALEDLLKTSPCLLKIFVSSRTDQDIVYKLDNYPNLHLDSNRNSADINLFVRSETKRLIDRGSLLRFSTEREKIHQKIVGELTSGAQGMFRWASLQLQALCQLTTDVAILERLGRLPKTLSELYQEILAKIENLDADADRQFAQSALSWLLCAQEQLPSDVFLAAVSVTKDGSASIISRDQLLHLCCNLVIFDSAIDAFRFSHLSVREFLENQGTYQPASANALVAEACLYNIDRMAPEASPPSPLLKYSCLFWAEHASAAAQETQTRLNEILRKFLTVDQDQTCFYRWHRSAEELLNDPEVHLKTASKFKAAMSYTCSVLLVVCAYDLSGVLSSGQWRQLAQKRPRNKEGATHQEVAARYGSGGILEWHFNNGIAFEVNEDVLKGAAANWKSGKEILALLLDKHGAEIQITEGVVEAAARNEESGKEILALLLDNRGAEIQITEGVVKAVARSVNQTTFQQLLDKRGDEIQITEGVVKAAAWNSRSGKEILALLLDKHGDEIQITEGVVEAAARNSGSGKKILALLLDKRGAEIQITEGVVEAAARNEESGKEILALLLDKRGAEIQVTEGVVEAAAMNWYSGKEILALLLDKRGAEIQITEGVVEAAARNEESGKEILALLLDKRGAEIQITEEVVKAITRSFNQMIFQQLLDKRGAEIQVTEGVVEAAARNEESGKEILALLLDKRGAGIQITEEVVKAIARSFNQTIFKQLLDKRGAEIQITEGVVEAAAGNCAGPRSRSQKAWSRQQLGIGKAERKYWRCFSTSAGPRSRSQKVWSRQQL</sequence>
<keyword evidence="2" id="KW-1185">Reference proteome</keyword>
<dbReference type="Proteomes" id="UP000830768">
    <property type="component" value="Chromosome 10"/>
</dbReference>
<proteinExistence type="predicted"/>